<dbReference type="SUPFAM" id="SSF56655">
    <property type="entry name" value="Carbohydrate phosphatase"/>
    <property type="match status" value="1"/>
</dbReference>
<feature type="binding site" evidence="7">
    <location>
        <position position="86"/>
    </location>
    <ligand>
        <name>Mg(2+)</name>
        <dbReference type="ChEBI" id="CHEBI:18420"/>
        <label>1</label>
        <note>catalytic</note>
    </ligand>
</feature>
<dbReference type="AlphaFoldDB" id="A0A6I3KKR1"/>
<protein>
    <recommendedName>
        <fullName evidence="6">Histidinol-phosphatase</fullName>
        <ecNumber evidence="6">3.1.3.15</ecNumber>
    </recommendedName>
</protein>
<evidence type="ECO:0000256" key="7">
    <source>
        <dbReference type="PIRSR" id="PIRSR600760-2"/>
    </source>
</evidence>
<reference evidence="8 9" key="1">
    <citation type="submission" date="2019-11" db="EMBL/GenBank/DDBJ databases">
        <title>Identification of a novel strain.</title>
        <authorList>
            <person name="Xu Q."/>
            <person name="Wang G."/>
        </authorList>
    </citation>
    <scope>NUCLEOTIDE SEQUENCE [LARGE SCALE GENOMIC DNA]</scope>
    <source>
        <strain evidence="9">xq</strain>
    </source>
</reference>
<dbReference type="PRINTS" id="PR00377">
    <property type="entry name" value="IMPHPHTASES"/>
</dbReference>
<dbReference type="Proteomes" id="UP000440694">
    <property type="component" value="Unassembled WGS sequence"/>
</dbReference>
<evidence type="ECO:0000256" key="4">
    <source>
        <dbReference type="ARBA" id="ARBA00022801"/>
    </source>
</evidence>
<dbReference type="Pfam" id="PF00459">
    <property type="entry name" value="Inositol_P"/>
    <property type="match status" value="1"/>
</dbReference>
<keyword evidence="4 8" id="KW-0378">Hydrolase</keyword>
<dbReference type="InterPro" id="IPR000760">
    <property type="entry name" value="Inositol_monophosphatase-like"/>
</dbReference>
<dbReference type="PANTHER" id="PTHR43200:SF6">
    <property type="entry name" value="3'(2'),5'-BISPHOSPHATE NUCLEOTIDASE"/>
    <property type="match status" value="1"/>
</dbReference>
<evidence type="ECO:0000256" key="3">
    <source>
        <dbReference type="ARBA" id="ARBA00022723"/>
    </source>
</evidence>
<name>A0A6I3KKR1_9HYPH</name>
<sequence>MQDLVAFAHVLADASGETIRPYFRSALTVSNKAAGGAFDPVTAADEAAERVIAAAVAERWPDHGFVGEEHGETRPDARYRWVVDPIDGTRAFIMGAPMWGTLIGLLDEGTPVLGLMDQPFTRERYWSDAAAAYMRTPDGEQTITTRPCAQLADAILSTTHPDLFAAGEEADAFGRLKAQVRMTRYGGDCYSYCLLAAGFIDLVVESGLKPYDIVALIPIIERAGGRVTTWDGKPATAGGRIVASGDVRLHEAAMAVLSG</sequence>
<feature type="binding site" evidence="7">
    <location>
        <position position="84"/>
    </location>
    <ligand>
        <name>Mg(2+)</name>
        <dbReference type="ChEBI" id="CHEBI:18420"/>
        <label>1</label>
        <note>catalytic</note>
    </ligand>
</feature>
<accession>A0A6I3KKR1</accession>
<dbReference type="CDD" id="cd01641">
    <property type="entry name" value="Bacterial_IMPase_like_1"/>
    <property type="match status" value="1"/>
</dbReference>
<dbReference type="Gene3D" id="3.40.190.80">
    <property type="match status" value="1"/>
</dbReference>
<evidence type="ECO:0000313" key="8">
    <source>
        <dbReference type="EMBL" id="MTD94332.1"/>
    </source>
</evidence>
<dbReference type="EC" id="3.1.3.15" evidence="6"/>
<dbReference type="Gene3D" id="3.30.540.10">
    <property type="entry name" value="Fructose-1,6-Bisphosphatase, subunit A, domain 1"/>
    <property type="match status" value="1"/>
</dbReference>
<organism evidence="8 9">
    <name type="scientific">Hyphomicrobium album</name>
    <dbReference type="NCBI Taxonomy" id="2665159"/>
    <lineage>
        <taxon>Bacteria</taxon>
        <taxon>Pseudomonadati</taxon>
        <taxon>Pseudomonadota</taxon>
        <taxon>Alphaproteobacteria</taxon>
        <taxon>Hyphomicrobiales</taxon>
        <taxon>Hyphomicrobiaceae</taxon>
        <taxon>Hyphomicrobium</taxon>
    </lineage>
</organism>
<evidence type="ECO:0000256" key="6">
    <source>
        <dbReference type="NCBIfam" id="TIGR02067"/>
    </source>
</evidence>
<gene>
    <name evidence="8" type="primary">hisN</name>
    <name evidence="8" type="ORF">GIW81_08285</name>
</gene>
<keyword evidence="5 7" id="KW-0460">Magnesium</keyword>
<dbReference type="NCBIfam" id="TIGR02067">
    <property type="entry name" value="his_9_HisN"/>
    <property type="match status" value="1"/>
</dbReference>
<comment type="similarity">
    <text evidence="2">Belongs to the inositol monophosphatase superfamily.</text>
</comment>
<dbReference type="GO" id="GO:0046872">
    <property type="term" value="F:metal ion binding"/>
    <property type="evidence" value="ECO:0007669"/>
    <property type="project" value="UniProtKB-KW"/>
</dbReference>
<dbReference type="EMBL" id="WMBQ01000001">
    <property type="protein sequence ID" value="MTD94332.1"/>
    <property type="molecule type" value="Genomic_DNA"/>
</dbReference>
<evidence type="ECO:0000313" key="9">
    <source>
        <dbReference type="Proteomes" id="UP000440694"/>
    </source>
</evidence>
<comment type="caution">
    <text evidence="8">The sequence shown here is derived from an EMBL/GenBank/DDBJ whole genome shotgun (WGS) entry which is preliminary data.</text>
</comment>
<feature type="binding site" evidence="7">
    <location>
        <position position="68"/>
    </location>
    <ligand>
        <name>Mg(2+)</name>
        <dbReference type="ChEBI" id="CHEBI:18420"/>
        <label>1</label>
        <note>catalytic</note>
    </ligand>
</feature>
<keyword evidence="3 7" id="KW-0479">Metal-binding</keyword>
<comment type="cofactor">
    <cofactor evidence="1 7">
        <name>Mg(2+)</name>
        <dbReference type="ChEBI" id="CHEBI:18420"/>
    </cofactor>
</comment>
<evidence type="ECO:0000256" key="5">
    <source>
        <dbReference type="ARBA" id="ARBA00022842"/>
    </source>
</evidence>
<evidence type="ECO:0000256" key="2">
    <source>
        <dbReference type="ARBA" id="ARBA00009759"/>
    </source>
</evidence>
<feature type="binding site" evidence="7">
    <location>
        <position position="212"/>
    </location>
    <ligand>
        <name>Mg(2+)</name>
        <dbReference type="ChEBI" id="CHEBI:18420"/>
        <label>1</label>
        <note>catalytic</note>
    </ligand>
</feature>
<evidence type="ECO:0000256" key="1">
    <source>
        <dbReference type="ARBA" id="ARBA00001946"/>
    </source>
</evidence>
<dbReference type="GO" id="GO:0000105">
    <property type="term" value="P:L-histidine biosynthetic process"/>
    <property type="evidence" value="ECO:0007669"/>
    <property type="project" value="UniProtKB-UniRule"/>
</dbReference>
<dbReference type="InterPro" id="IPR051090">
    <property type="entry name" value="Inositol_monoP_superfamily"/>
</dbReference>
<feature type="binding site" evidence="7">
    <location>
        <position position="87"/>
    </location>
    <ligand>
        <name>Mg(2+)</name>
        <dbReference type="ChEBI" id="CHEBI:18420"/>
        <label>1</label>
        <note>catalytic</note>
    </ligand>
</feature>
<dbReference type="InterPro" id="IPR011809">
    <property type="entry name" value="His_9_proposed"/>
</dbReference>
<keyword evidence="9" id="KW-1185">Reference proteome</keyword>
<dbReference type="FunFam" id="3.30.540.10:FF:000030">
    <property type="entry name" value="Inositol monophosphatase"/>
    <property type="match status" value="1"/>
</dbReference>
<dbReference type="GO" id="GO:0004401">
    <property type="term" value="F:histidinol-phosphatase activity"/>
    <property type="evidence" value="ECO:0007669"/>
    <property type="project" value="UniProtKB-UniRule"/>
</dbReference>
<proteinExistence type="inferred from homology"/>
<dbReference type="PANTHER" id="PTHR43200">
    <property type="entry name" value="PHOSPHATASE"/>
    <property type="match status" value="1"/>
</dbReference>